<dbReference type="RefSeq" id="WP_399147946.1">
    <property type="nucleotide sequence ID" value="NZ_CP147982.1"/>
</dbReference>
<gene>
    <name evidence="3" type="ORF">WAB15_01885</name>
</gene>
<dbReference type="Proteomes" id="UP001626628">
    <property type="component" value="Chromosome"/>
</dbReference>
<dbReference type="Pfam" id="PF03551">
    <property type="entry name" value="PadR"/>
    <property type="match status" value="1"/>
</dbReference>
<dbReference type="Gene3D" id="1.10.10.10">
    <property type="entry name" value="Winged helix-like DNA-binding domain superfamily/Winged helix DNA-binding domain"/>
    <property type="match status" value="1"/>
</dbReference>
<dbReference type="PANTHER" id="PTHR43252:SF4">
    <property type="entry name" value="TRANSCRIPTIONAL REGULATORY PROTEIN"/>
    <property type="match status" value="1"/>
</dbReference>
<sequence>MGDVNPTAAALLGLLHGGEATGYQLWDAARLFIGDFWTVTRSQAYRELARLAERGMVQAQPTRARSARPYRLTDCGRAAFAEWLAVPPGPENIRYPLLLALSFGRFLDDDRLLEYIAAHRSDHAERLRRYQEFDADPMFDKYQRSTLRFGMHYERAVLAWMDELPDILRASDDD</sequence>
<name>A0ABZ2QEA6_9ACTN</name>
<dbReference type="Gene3D" id="6.10.140.190">
    <property type="match status" value="1"/>
</dbReference>
<dbReference type="InterPro" id="IPR005149">
    <property type="entry name" value="Tscrpt_reg_PadR_N"/>
</dbReference>
<proteinExistence type="predicted"/>
<dbReference type="InterPro" id="IPR036388">
    <property type="entry name" value="WH-like_DNA-bd_sf"/>
</dbReference>
<reference evidence="3 4" key="1">
    <citation type="submission" date="2024-03" db="EMBL/GenBank/DDBJ databases">
        <title>The complete genome of Streptomyces sirii sp.nov.</title>
        <authorList>
            <person name="Zakalyukina Y.V."/>
            <person name="Belik A.R."/>
            <person name="Biryukov M.V."/>
            <person name="Baturina O.A."/>
            <person name="Kabilov M.R."/>
        </authorList>
    </citation>
    <scope>NUCLEOTIDE SEQUENCE [LARGE SCALE GENOMIC DNA]</scope>
    <source>
        <strain evidence="3 4">BP-8</strain>
    </source>
</reference>
<evidence type="ECO:0000259" key="2">
    <source>
        <dbReference type="Pfam" id="PF10400"/>
    </source>
</evidence>
<feature type="domain" description="Transcription regulator PadR N-terminal" evidence="1">
    <location>
        <begin position="11"/>
        <end position="82"/>
    </location>
</feature>
<dbReference type="Pfam" id="PF10400">
    <property type="entry name" value="Vir_act_alpha_C"/>
    <property type="match status" value="1"/>
</dbReference>
<evidence type="ECO:0000259" key="1">
    <source>
        <dbReference type="Pfam" id="PF03551"/>
    </source>
</evidence>
<evidence type="ECO:0000313" key="4">
    <source>
        <dbReference type="Proteomes" id="UP001626628"/>
    </source>
</evidence>
<evidence type="ECO:0000313" key="3">
    <source>
        <dbReference type="EMBL" id="WXK74818.1"/>
    </source>
</evidence>
<protein>
    <submittedName>
        <fullName evidence="3">PadR family transcriptional regulator</fullName>
    </submittedName>
</protein>
<dbReference type="PANTHER" id="PTHR43252">
    <property type="entry name" value="TRANSCRIPTIONAL REGULATOR YQJI"/>
    <property type="match status" value="1"/>
</dbReference>
<organism evidence="3 4">
    <name type="scientific">Streptomyces sirii</name>
    <dbReference type="NCBI Taxonomy" id="3127701"/>
    <lineage>
        <taxon>Bacteria</taxon>
        <taxon>Bacillati</taxon>
        <taxon>Actinomycetota</taxon>
        <taxon>Actinomycetes</taxon>
        <taxon>Kitasatosporales</taxon>
        <taxon>Streptomycetaceae</taxon>
        <taxon>Streptomyces</taxon>
    </lineage>
</organism>
<feature type="domain" description="Transcription regulator PadR C-terminal" evidence="2">
    <location>
        <begin position="93"/>
        <end position="168"/>
    </location>
</feature>
<dbReference type="InterPro" id="IPR036390">
    <property type="entry name" value="WH_DNA-bd_sf"/>
</dbReference>
<accession>A0ABZ2QEA6</accession>
<keyword evidence="4" id="KW-1185">Reference proteome</keyword>
<dbReference type="InterPro" id="IPR018309">
    <property type="entry name" value="Tscrpt_reg_PadR_C"/>
</dbReference>
<dbReference type="SUPFAM" id="SSF46785">
    <property type="entry name" value="Winged helix' DNA-binding domain"/>
    <property type="match status" value="1"/>
</dbReference>
<dbReference type="EMBL" id="CP147982">
    <property type="protein sequence ID" value="WXK74818.1"/>
    <property type="molecule type" value="Genomic_DNA"/>
</dbReference>